<dbReference type="InterPro" id="IPR005561">
    <property type="entry name" value="ANTAR"/>
</dbReference>
<dbReference type="InterPro" id="IPR003018">
    <property type="entry name" value="GAF"/>
</dbReference>
<dbReference type="Pfam" id="PF13185">
    <property type="entry name" value="GAF_2"/>
    <property type="match status" value="1"/>
</dbReference>
<dbReference type="EMBL" id="CP134876">
    <property type="protein sequence ID" value="WNM41378.1"/>
    <property type="molecule type" value="Genomic_DNA"/>
</dbReference>
<accession>A0ABZ0A1Y2</accession>
<evidence type="ECO:0000313" key="6">
    <source>
        <dbReference type="EMBL" id="WNM41378.1"/>
    </source>
</evidence>
<evidence type="ECO:0000313" key="7">
    <source>
        <dbReference type="Proteomes" id="UP001303001"/>
    </source>
</evidence>
<name>A0ABZ0A1Y2_9ACTN</name>
<evidence type="ECO:0000256" key="3">
    <source>
        <dbReference type="ARBA" id="ARBA00023015"/>
    </source>
</evidence>
<dbReference type="Pfam" id="PF03861">
    <property type="entry name" value="ANTAR"/>
    <property type="match status" value="1"/>
</dbReference>
<protein>
    <submittedName>
        <fullName evidence="6">GAF and ANTAR domain-containing protein</fullName>
    </submittedName>
</protein>
<dbReference type="SUPFAM" id="SSF55781">
    <property type="entry name" value="GAF domain-like"/>
    <property type="match status" value="1"/>
</dbReference>
<dbReference type="Proteomes" id="UP001303001">
    <property type="component" value="Chromosome"/>
</dbReference>
<evidence type="ECO:0000256" key="1">
    <source>
        <dbReference type="ARBA" id="ARBA00022679"/>
    </source>
</evidence>
<reference evidence="6 7" key="1">
    <citation type="submission" date="2023-09" db="EMBL/GenBank/DDBJ databases">
        <title>Micromonospora halotolerans DSM 45598 genome sequence.</title>
        <authorList>
            <person name="Mo P."/>
        </authorList>
    </citation>
    <scope>NUCLEOTIDE SEQUENCE [LARGE SCALE GENOMIC DNA]</scope>
    <source>
        <strain evidence="6 7">DSM 45598</strain>
    </source>
</reference>
<dbReference type="InterPro" id="IPR029016">
    <property type="entry name" value="GAF-like_dom_sf"/>
</dbReference>
<dbReference type="InterPro" id="IPR036388">
    <property type="entry name" value="WH-like_DNA-bd_sf"/>
</dbReference>
<proteinExistence type="predicted"/>
<dbReference type="InterPro" id="IPR012074">
    <property type="entry name" value="GAF_ANTAR"/>
</dbReference>
<evidence type="ECO:0000256" key="4">
    <source>
        <dbReference type="ARBA" id="ARBA00023163"/>
    </source>
</evidence>
<keyword evidence="2" id="KW-0418">Kinase</keyword>
<dbReference type="Gene3D" id="3.30.450.40">
    <property type="match status" value="1"/>
</dbReference>
<keyword evidence="7" id="KW-1185">Reference proteome</keyword>
<gene>
    <name evidence="6" type="ORF">RMN56_08560</name>
</gene>
<feature type="domain" description="ANTAR" evidence="5">
    <location>
        <begin position="167"/>
        <end position="228"/>
    </location>
</feature>
<dbReference type="Gene3D" id="1.10.10.10">
    <property type="entry name" value="Winged helix-like DNA-binding domain superfamily/Winged helix DNA-binding domain"/>
    <property type="match status" value="1"/>
</dbReference>
<dbReference type="PIRSF" id="PIRSF036625">
    <property type="entry name" value="GAF_ANTAR"/>
    <property type="match status" value="1"/>
</dbReference>
<evidence type="ECO:0000259" key="5">
    <source>
        <dbReference type="PROSITE" id="PS50921"/>
    </source>
</evidence>
<organism evidence="6 7">
    <name type="scientific">Micromonospora halotolerans</name>
    <dbReference type="NCBI Taxonomy" id="709879"/>
    <lineage>
        <taxon>Bacteria</taxon>
        <taxon>Bacillati</taxon>
        <taxon>Actinomycetota</taxon>
        <taxon>Actinomycetes</taxon>
        <taxon>Micromonosporales</taxon>
        <taxon>Micromonosporaceae</taxon>
        <taxon>Micromonospora</taxon>
    </lineage>
</organism>
<evidence type="ECO:0000256" key="2">
    <source>
        <dbReference type="ARBA" id="ARBA00022777"/>
    </source>
</evidence>
<dbReference type="PROSITE" id="PS50921">
    <property type="entry name" value="ANTAR"/>
    <property type="match status" value="1"/>
</dbReference>
<dbReference type="SUPFAM" id="SSF52172">
    <property type="entry name" value="CheY-like"/>
    <property type="match status" value="1"/>
</dbReference>
<keyword evidence="1" id="KW-0808">Transferase</keyword>
<dbReference type="SMART" id="SM01012">
    <property type="entry name" value="ANTAR"/>
    <property type="match status" value="1"/>
</dbReference>
<dbReference type="RefSeq" id="WP_313723293.1">
    <property type="nucleotide sequence ID" value="NZ_CP134876.1"/>
</dbReference>
<keyword evidence="4" id="KW-0804">Transcription</keyword>
<keyword evidence="3" id="KW-0805">Transcription regulation</keyword>
<sequence length="239" mass="25465">MTQPSEDPEDAFAELGRIRLDETSLDDMLGRIAELATRSIPGARRLTVSLFRGADGRSLVATDEIARNLDQWQYDHGRGPCVDASVGASSISVPDMSAEPRWPEWAGRARSAGVGSSLSIGLPLQEAVVGALNVYGGEAHAFDQDAIATAEGFAAYAAVALANAHLYDSAAALSEQMRAATRSRAVIEQAKGIIMAERRCSPDEAFALLSRLSQDSNRKVREVAEALVASAARNPDRRA</sequence>
<dbReference type="SMART" id="SM00065">
    <property type="entry name" value="GAF"/>
    <property type="match status" value="1"/>
</dbReference>
<dbReference type="InterPro" id="IPR011006">
    <property type="entry name" value="CheY-like_superfamily"/>
</dbReference>